<dbReference type="Pfam" id="PF00176">
    <property type="entry name" value="SNF2-rel_dom"/>
    <property type="match status" value="1"/>
</dbReference>
<dbReference type="InterPro" id="IPR014001">
    <property type="entry name" value="Helicase_ATP-bd"/>
</dbReference>
<dbReference type="Pfam" id="PF14773">
    <property type="entry name" value="VIGSSK"/>
    <property type="match status" value="1"/>
</dbReference>
<dbReference type="SMART" id="SM00487">
    <property type="entry name" value="DEXDc"/>
    <property type="match status" value="1"/>
</dbReference>
<dbReference type="InterPro" id="IPR000330">
    <property type="entry name" value="SNF2_N"/>
</dbReference>
<feature type="compositionally biased region" description="Acidic residues" evidence="4">
    <location>
        <begin position="79"/>
        <end position="95"/>
    </location>
</feature>
<dbReference type="PANTHER" id="PTHR45629:SF7">
    <property type="entry name" value="DNA EXCISION REPAIR PROTEIN ERCC-6-RELATED"/>
    <property type="match status" value="1"/>
</dbReference>
<comment type="caution">
    <text evidence="7">The sequence shown here is derived from an EMBL/GenBank/DDBJ whole genome shotgun (WGS) entry which is preliminary data.</text>
</comment>
<dbReference type="InterPro" id="IPR038718">
    <property type="entry name" value="SNF2-like_sf"/>
</dbReference>
<feature type="compositionally biased region" description="Basic and acidic residues" evidence="4">
    <location>
        <begin position="132"/>
        <end position="144"/>
    </location>
</feature>
<feature type="region of interest" description="Disordered" evidence="4">
    <location>
        <begin position="32"/>
        <end position="160"/>
    </location>
</feature>
<dbReference type="Pfam" id="PF25806">
    <property type="entry name" value="RHH_ERCC6L2"/>
    <property type="match status" value="1"/>
</dbReference>
<feature type="domain" description="Helicase ATP-binding" evidence="5">
    <location>
        <begin position="294"/>
        <end position="474"/>
    </location>
</feature>
<dbReference type="Pfam" id="PF00271">
    <property type="entry name" value="Helicase_C"/>
    <property type="match status" value="1"/>
</dbReference>
<dbReference type="PROSITE" id="PS51194">
    <property type="entry name" value="HELICASE_CTER"/>
    <property type="match status" value="1"/>
</dbReference>
<accession>A0ABR3GMP8</accession>
<evidence type="ECO:0000256" key="4">
    <source>
        <dbReference type="SAM" id="MobiDB-lite"/>
    </source>
</evidence>
<dbReference type="PANTHER" id="PTHR45629">
    <property type="entry name" value="SNF2/RAD54 FAMILY MEMBER"/>
    <property type="match status" value="1"/>
</dbReference>
<evidence type="ECO:0000256" key="2">
    <source>
        <dbReference type="ARBA" id="ARBA00022801"/>
    </source>
</evidence>
<dbReference type="InterPro" id="IPR050496">
    <property type="entry name" value="SNF2_RAD54_helicase_repair"/>
</dbReference>
<dbReference type="PROSITE" id="PS51192">
    <property type="entry name" value="HELICASE_ATP_BIND_1"/>
    <property type="match status" value="1"/>
</dbReference>
<evidence type="ECO:0000313" key="7">
    <source>
        <dbReference type="EMBL" id="KAL0637186.1"/>
    </source>
</evidence>
<reference evidence="7 8" key="1">
    <citation type="submission" date="2024-02" db="EMBL/GenBank/DDBJ databases">
        <title>Discinaceae phylogenomics.</title>
        <authorList>
            <person name="Dirks A.C."/>
            <person name="James T.Y."/>
        </authorList>
    </citation>
    <scope>NUCLEOTIDE SEQUENCE [LARGE SCALE GENOMIC DNA]</scope>
    <source>
        <strain evidence="7 8">ACD0624</strain>
    </source>
</reference>
<dbReference type="Proteomes" id="UP001447188">
    <property type="component" value="Unassembled WGS sequence"/>
</dbReference>
<name>A0ABR3GMP8_9PEZI</name>
<gene>
    <name evidence="7" type="ORF">Q9L58_003835</name>
</gene>
<protein>
    <submittedName>
        <fullName evidence="7">Uncharacterized protein</fullName>
    </submittedName>
</protein>
<evidence type="ECO:0000259" key="6">
    <source>
        <dbReference type="PROSITE" id="PS51194"/>
    </source>
</evidence>
<dbReference type="InterPro" id="IPR049730">
    <property type="entry name" value="SNF2/RAD54-like_C"/>
</dbReference>
<dbReference type="InterPro" id="IPR001650">
    <property type="entry name" value="Helicase_C-like"/>
</dbReference>
<sequence>MDSDDDDDDDDLDIAVAVLRELNSPVRHVHAVLSDDSDDDLDCIAPRTKTVVSRKRKERSPSVGEDDEEKEEAVAVVVVEEEEEQEEEQEEEEEQESLRDKRTLQTVRTVRHEHGTGERVLMTDDEDDDTYGEWKRKMAEDGGRKRTVTKASRPGGLGAKIKRDPVERRVPEKKNRVKTGQKRCIKEAESDDGLAISEITLPHHLKVRKDALERAKETFDDEKLHEALRLPPDYDDIYFSDDERLEDLVSKPAFETPPCAPYKDILLASSLGSIPCSIAQYLRDYQVEGVEFLHRNFVFQEGCILGDDMGLGKTVQVIAFLTAAFGKTGDERDRKRMRKVRRAGKRWYPKVMVICPGTLISNWRSEFDTWGWWAVDVFHGSKEQKEGALDAARSGRLEVMLTTPTTYKKNCAEIDVVEWDCVIVDECHVIKERKAEVTQALNQVNALCRIGLTGTAIQNKYEELWTLLNWCRPGAVSTIGEWKSTIALPLKIGQSHDATLRQIGKAREVAKLLVHNLLPKMFLRRMKTLIADQLPKKSDKVVFCPLTETQKNAYEEFLGSEMVAYIKCSGDPCDCGKPKSRGACCYEKVSDGKKWRDTVFPCIQRIQQLSNHLANWVPTNDDPQDRRIKKLELLKLCLPNDWERISRRELMRNYMDPEMCGKWVVLQKLLKFWYQNDDKVLIFSYSIPLLRILNSLFKTTEYNVSYLDGSMSLEDRSKAVAEFNNDPSQFVFLISTRAGGVGLNITAANKVVIFDPNWNPSYDLQAQDRAYRIGQTRDVEVFRLISAGTIEEIVYARQIYKQQQANIGYGASEERRYFSGVQGDHKNQGELFGLKNLFSFQENTILKEIVNKTNVAESRAGVAVAGLEGTEDDDDEFEEDPDGENALSQLAAIVAGEKSKLEKKKKSHNPVSAILAEAGISYTHENSEVIGTSKVEAQISKRAAETTRDADMGDVVAFGSQEGGLLGGYKFHPPMDVMRRQFCTMAKMFGIEDVREFALVVEGWTQKQRRDALDKFYKLRRDTVANGAEIKLEDVRFEETTAKTERAYIEIDSDDNDEL</sequence>
<evidence type="ECO:0000256" key="3">
    <source>
        <dbReference type="ARBA" id="ARBA00022840"/>
    </source>
</evidence>
<evidence type="ECO:0000313" key="8">
    <source>
        <dbReference type="Proteomes" id="UP001447188"/>
    </source>
</evidence>
<keyword evidence="2" id="KW-0378">Hydrolase</keyword>
<dbReference type="EMBL" id="JBBBZM010000038">
    <property type="protein sequence ID" value="KAL0637186.1"/>
    <property type="molecule type" value="Genomic_DNA"/>
</dbReference>
<organism evidence="7 8">
    <name type="scientific">Discina gigas</name>
    <dbReference type="NCBI Taxonomy" id="1032678"/>
    <lineage>
        <taxon>Eukaryota</taxon>
        <taxon>Fungi</taxon>
        <taxon>Dikarya</taxon>
        <taxon>Ascomycota</taxon>
        <taxon>Pezizomycotina</taxon>
        <taxon>Pezizomycetes</taxon>
        <taxon>Pezizales</taxon>
        <taxon>Discinaceae</taxon>
        <taxon>Discina</taxon>
    </lineage>
</organism>
<proteinExistence type="predicted"/>
<keyword evidence="3" id="KW-0067">ATP-binding</keyword>
<dbReference type="InterPro" id="IPR029256">
    <property type="entry name" value="Heliccase-ass-bd"/>
</dbReference>
<feature type="domain" description="Helicase C-terminal" evidence="6">
    <location>
        <begin position="665"/>
        <end position="819"/>
    </location>
</feature>
<keyword evidence="8" id="KW-1185">Reference proteome</keyword>
<dbReference type="InterPro" id="IPR057931">
    <property type="entry name" value="RHH_ERCC6L2"/>
</dbReference>
<evidence type="ECO:0000256" key="1">
    <source>
        <dbReference type="ARBA" id="ARBA00022741"/>
    </source>
</evidence>
<dbReference type="CDD" id="cd18793">
    <property type="entry name" value="SF2_C_SNF"/>
    <property type="match status" value="1"/>
</dbReference>
<evidence type="ECO:0000259" key="5">
    <source>
        <dbReference type="PROSITE" id="PS51192"/>
    </source>
</evidence>
<dbReference type="Gene3D" id="3.40.50.10810">
    <property type="entry name" value="Tandem AAA-ATPase domain"/>
    <property type="match status" value="1"/>
</dbReference>
<keyword evidence="1" id="KW-0547">Nucleotide-binding</keyword>
<dbReference type="InterPro" id="IPR027417">
    <property type="entry name" value="P-loop_NTPase"/>
</dbReference>
<dbReference type="SMART" id="SM00490">
    <property type="entry name" value="HELICc"/>
    <property type="match status" value="1"/>
</dbReference>
<dbReference type="Gene3D" id="3.40.50.300">
    <property type="entry name" value="P-loop containing nucleotide triphosphate hydrolases"/>
    <property type="match status" value="1"/>
</dbReference>
<dbReference type="SUPFAM" id="SSF52540">
    <property type="entry name" value="P-loop containing nucleoside triphosphate hydrolases"/>
    <property type="match status" value="2"/>
</dbReference>